<feature type="signal peptide" evidence="1">
    <location>
        <begin position="1"/>
        <end position="20"/>
    </location>
</feature>
<organism evidence="2 3">
    <name type="scientific">Fopius arisanus</name>
    <dbReference type="NCBI Taxonomy" id="64838"/>
    <lineage>
        <taxon>Eukaryota</taxon>
        <taxon>Metazoa</taxon>
        <taxon>Ecdysozoa</taxon>
        <taxon>Arthropoda</taxon>
        <taxon>Hexapoda</taxon>
        <taxon>Insecta</taxon>
        <taxon>Pterygota</taxon>
        <taxon>Neoptera</taxon>
        <taxon>Endopterygota</taxon>
        <taxon>Hymenoptera</taxon>
        <taxon>Apocrita</taxon>
        <taxon>Ichneumonoidea</taxon>
        <taxon>Braconidae</taxon>
        <taxon>Opiinae</taxon>
        <taxon>Fopius</taxon>
    </lineage>
</organism>
<dbReference type="OrthoDB" id="10026631at2759"/>
<accession>A0A9R1TUW3</accession>
<keyword evidence="1" id="KW-0732">Signal</keyword>
<dbReference type="RefSeq" id="XP_011315198.1">
    <property type="nucleotide sequence ID" value="XM_011316896.1"/>
</dbReference>
<proteinExistence type="predicted"/>
<keyword evidence="2" id="KW-1185">Reference proteome</keyword>
<dbReference type="Proteomes" id="UP000694866">
    <property type="component" value="Unplaced"/>
</dbReference>
<reference evidence="3" key="1">
    <citation type="submission" date="2025-08" db="UniProtKB">
        <authorList>
            <consortium name="RefSeq"/>
        </authorList>
    </citation>
    <scope>IDENTIFICATION</scope>
    <source>
        <strain evidence="3">USDA-PBARC FA_bdor</strain>
        <tissue evidence="3">Whole organism</tissue>
    </source>
</reference>
<name>A0A9R1TUW3_9HYME</name>
<evidence type="ECO:0000313" key="3">
    <source>
        <dbReference type="RefSeq" id="XP_011315198.1"/>
    </source>
</evidence>
<evidence type="ECO:0000256" key="1">
    <source>
        <dbReference type="SAM" id="SignalP"/>
    </source>
</evidence>
<protein>
    <submittedName>
        <fullName evidence="3">Uncharacterized protein</fullName>
    </submittedName>
</protein>
<dbReference type="GeneID" id="105274072"/>
<feature type="chain" id="PRO_5040257866" evidence="1">
    <location>
        <begin position="21"/>
        <end position="73"/>
    </location>
</feature>
<gene>
    <name evidence="3" type="primary">LOC105274072</name>
</gene>
<sequence length="73" mass="8456">MPRKYLTLFCFLFLVSFTAAKHSGRKCVDGRSYFDGCNHVYCANGHIIKSLKECRDIHVIEAPEDFWEPQEDA</sequence>
<evidence type="ECO:0000313" key="2">
    <source>
        <dbReference type="Proteomes" id="UP000694866"/>
    </source>
</evidence>
<dbReference type="AlphaFoldDB" id="A0A9R1TUW3"/>
<dbReference type="KEGG" id="fas:105274072"/>